<keyword evidence="1" id="KW-0560">Oxidoreductase</keyword>
<sequence length="404" mass="45138">MRRFPTTFTLPHPSSSPTLIRHLHQRFFMASTGDRLPTGLPRTIHKDVLTVPGASPASKALVERLLERDREEAHCFHGPGFHNHLSHHLLAAYDLGAPPALLQAAYDDGRRGLLPIFTSDRPKRTVERQNVHIGAENWTQFLGQEKYYANYLSFFSEEVKRLGGKGAYEYYIFSEDANAFKAYMLERFVGGAVHPLIQMGYAIEFGSDAMVAQALAITAVHNAHEPRVFSWNAHESSAAKTDDSDSTHGGYTLLSIFREAYTSDVMIPVLPYDPDALLSKRTKEALTPARIVEIRRLTSLWSITPTLTPAQLSQKVEELFFLATLLFAGVGKKGRKERLDFFLMHVLTSSVFVPTLVNALESGEARARLLGAFLPVTLGYLLVRGRPRIDCELIMSYTASPRPP</sequence>
<dbReference type="GO" id="GO:0016491">
    <property type="term" value="F:oxidoreductase activity"/>
    <property type="evidence" value="ECO:0007669"/>
    <property type="project" value="UniProtKB-KW"/>
</dbReference>
<dbReference type="OrthoDB" id="10004862at2759"/>
<name>A0A4S4LQV6_9AGAM</name>
<comment type="caution">
    <text evidence="2">The sequence shown here is derived from an EMBL/GenBank/DDBJ whole genome shotgun (WGS) entry which is preliminary data.</text>
</comment>
<reference evidence="2 3" key="1">
    <citation type="submission" date="2019-02" db="EMBL/GenBank/DDBJ databases">
        <title>Genome sequencing of the rare red list fungi Bondarzewia mesenterica.</title>
        <authorList>
            <person name="Buettner E."/>
            <person name="Kellner H."/>
        </authorList>
    </citation>
    <scope>NUCLEOTIDE SEQUENCE [LARGE SCALE GENOMIC DNA]</scope>
    <source>
        <strain evidence="2 3">DSM 108281</strain>
    </source>
</reference>
<proteinExistence type="predicted"/>
<keyword evidence="3" id="KW-1185">Reference proteome</keyword>
<gene>
    <name evidence="2" type="ORF">EW146_g5645</name>
</gene>
<accession>A0A4S4LQV6</accession>
<organism evidence="2 3">
    <name type="scientific">Bondarzewia mesenterica</name>
    <dbReference type="NCBI Taxonomy" id="1095465"/>
    <lineage>
        <taxon>Eukaryota</taxon>
        <taxon>Fungi</taxon>
        <taxon>Dikarya</taxon>
        <taxon>Basidiomycota</taxon>
        <taxon>Agaricomycotina</taxon>
        <taxon>Agaricomycetes</taxon>
        <taxon>Russulales</taxon>
        <taxon>Bondarzewiaceae</taxon>
        <taxon>Bondarzewia</taxon>
    </lineage>
</organism>
<dbReference type="Pfam" id="PF14027">
    <property type="entry name" value="Questin_oxidase"/>
    <property type="match status" value="1"/>
</dbReference>
<dbReference type="PANTHER" id="PTHR35870:SF1">
    <property type="entry name" value="PROTEIN, PUTATIVE (AFU_ORTHOLOGUE AFUA_5G03330)-RELATED"/>
    <property type="match status" value="1"/>
</dbReference>
<evidence type="ECO:0000313" key="3">
    <source>
        <dbReference type="Proteomes" id="UP000310158"/>
    </source>
</evidence>
<dbReference type="EMBL" id="SGPL01000254">
    <property type="protein sequence ID" value="THH14724.1"/>
    <property type="molecule type" value="Genomic_DNA"/>
</dbReference>
<protein>
    <submittedName>
        <fullName evidence="2">Uncharacterized protein</fullName>
    </submittedName>
</protein>
<dbReference type="PANTHER" id="PTHR35870">
    <property type="entry name" value="PROTEIN, PUTATIVE (AFU_ORTHOLOGUE AFUA_5G03330)-RELATED"/>
    <property type="match status" value="1"/>
</dbReference>
<evidence type="ECO:0000256" key="1">
    <source>
        <dbReference type="ARBA" id="ARBA00023002"/>
    </source>
</evidence>
<dbReference type="Proteomes" id="UP000310158">
    <property type="component" value="Unassembled WGS sequence"/>
</dbReference>
<dbReference type="AlphaFoldDB" id="A0A4S4LQV6"/>
<dbReference type="InterPro" id="IPR025337">
    <property type="entry name" value="Questin_oxidase-like"/>
</dbReference>
<evidence type="ECO:0000313" key="2">
    <source>
        <dbReference type="EMBL" id="THH14724.1"/>
    </source>
</evidence>